<proteinExistence type="inferred from homology"/>
<evidence type="ECO:0000256" key="3">
    <source>
        <dbReference type="ARBA" id="ARBA00022833"/>
    </source>
</evidence>
<sequence length="144" mass="16164">MKGSCLCQGVVFEITGAITNLLYCHCSMCRKSHGSAFRARGKVKTKEFHWRRGQELLRFYESSPGEHRGFCSRCGSNILTKFDQKPGELGLALGVLDDDPGTRPTCHVFVGSKAPWHEIADELPQYEAFPPDIIQKPHQSTLIR</sequence>
<dbReference type="PANTHER" id="PTHR33337">
    <property type="entry name" value="GFA DOMAIN-CONTAINING PROTEIN"/>
    <property type="match status" value="1"/>
</dbReference>
<evidence type="ECO:0000313" key="7">
    <source>
        <dbReference type="Proteomes" id="UP000214561"/>
    </source>
</evidence>
<comment type="similarity">
    <text evidence="1">Belongs to the Gfa family.</text>
</comment>
<keyword evidence="2" id="KW-0479">Metal-binding</keyword>
<evidence type="ECO:0000259" key="5">
    <source>
        <dbReference type="PROSITE" id="PS51891"/>
    </source>
</evidence>
<dbReference type="SUPFAM" id="SSF51316">
    <property type="entry name" value="Mss4-like"/>
    <property type="match status" value="1"/>
</dbReference>
<dbReference type="GO" id="GO:0016846">
    <property type="term" value="F:carbon-sulfur lyase activity"/>
    <property type="evidence" value="ECO:0007669"/>
    <property type="project" value="InterPro"/>
</dbReference>
<dbReference type="EMBL" id="CP021641">
    <property type="protein sequence ID" value="ASR91060.1"/>
    <property type="molecule type" value="Genomic_DNA"/>
</dbReference>
<dbReference type="Proteomes" id="UP000214561">
    <property type="component" value="Chromosome"/>
</dbReference>
<dbReference type="PROSITE" id="PS51891">
    <property type="entry name" value="CENP_V_GFA"/>
    <property type="match status" value="1"/>
</dbReference>
<evidence type="ECO:0000313" key="6">
    <source>
        <dbReference type="EMBL" id="ASR91060.1"/>
    </source>
</evidence>
<evidence type="ECO:0000256" key="4">
    <source>
        <dbReference type="ARBA" id="ARBA00023239"/>
    </source>
</evidence>
<dbReference type="GO" id="GO:0046872">
    <property type="term" value="F:metal ion binding"/>
    <property type="evidence" value="ECO:0007669"/>
    <property type="project" value="UniProtKB-KW"/>
</dbReference>
<feature type="domain" description="CENP-V/GFA" evidence="5">
    <location>
        <begin position="1"/>
        <end position="117"/>
    </location>
</feature>
<keyword evidence="3" id="KW-0862">Zinc</keyword>
<dbReference type="PANTHER" id="PTHR33337:SF40">
    <property type="entry name" value="CENP-V_GFA DOMAIN-CONTAINING PROTEIN-RELATED"/>
    <property type="match status" value="1"/>
</dbReference>
<dbReference type="AlphaFoldDB" id="A0AB33CZR7"/>
<organism evidence="6 7">
    <name type="scientific">Alcaligenes faecalis</name>
    <dbReference type="NCBI Taxonomy" id="511"/>
    <lineage>
        <taxon>Bacteria</taxon>
        <taxon>Pseudomonadati</taxon>
        <taxon>Pseudomonadota</taxon>
        <taxon>Betaproteobacteria</taxon>
        <taxon>Burkholderiales</taxon>
        <taxon>Alcaligenaceae</taxon>
        <taxon>Alcaligenes</taxon>
    </lineage>
</organism>
<reference evidence="6 7" key="1">
    <citation type="submission" date="2017-05" db="EMBL/GenBank/DDBJ databases">
        <authorList>
            <person name="Qiu J.G."/>
            <person name="He J."/>
        </authorList>
    </citation>
    <scope>NUCLEOTIDE SEQUENCE [LARGE SCALE GENOMIC DNA]</scope>
    <source>
        <strain evidence="6 7">JQ135</strain>
    </source>
</reference>
<dbReference type="KEGG" id="afq:AFA_17280"/>
<dbReference type="InterPro" id="IPR006913">
    <property type="entry name" value="CENP-V/GFA"/>
</dbReference>
<accession>A0AB33CZR7</accession>
<name>A0AB33CZR7_ALCFA</name>
<dbReference type="InterPro" id="IPR011057">
    <property type="entry name" value="Mss4-like_sf"/>
</dbReference>
<protein>
    <submittedName>
        <fullName evidence="6">Aldehyde-activating protein</fullName>
    </submittedName>
</protein>
<keyword evidence="4" id="KW-0456">Lyase</keyword>
<dbReference type="RefSeq" id="WP_094198013.1">
    <property type="nucleotide sequence ID" value="NZ_CP021641.1"/>
</dbReference>
<gene>
    <name evidence="6" type="ORF">AFA_17280</name>
</gene>
<dbReference type="Pfam" id="PF04828">
    <property type="entry name" value="GFA"/>
    <property type="match status" value="1"/>
</dbReference>
<dbReference type="Gene3D" id="3.90.1590.10">
    <property type="entry name" value="glutathione-dependent formaldehyde- activating enzyme (gfa)"/>
    <property type="match status" value="1"/>
</dbReference>
<evidence type="ECO:0000256" key="2">
    <source>
        <dbReference type="ARBA" id="ARBA00022723"/>
    </source>
</evidence>
<evidence type="ECO:0000256" key="1">
    <source>
        <dbReference type="ARBA" id="ARBA00005495"/>
    </source>
</evidence>